<comment type="caution">
    <text evidence="1">The sequence shown here is derived from an EMBL/GenBank/DDBJ whole genome shotgun (WGS) entry which is preliminary data.</text>
</comment>
<dbReference type="Proteomes" id="UP000317291">
    <property type="component" value="Unassembled WGS sequence"/>
</dbReference>
<sequence>MTAPAEPATSTTASPDVDLETMWHAEIPCAWGAPDRAPHWPHDAATWMLTVYPCALVHMLGDNPVHEPICQRCVDYIEAEAKAYRGNKTICLACFHIITVPDDYYSLRKL</sequence>
<dbReference type="AlphaFoldDB" id="A0A5C5RDZ2"/>
<keyword evidence="2" id="KW-1185">Reference proteome</keyword>
<organism evidence="1 2">
    <name type="scientific">Tsukamurella asaccharolytica</name>
    <dbReference type="NCBI Taxonomy" id="2592067"/>
    <lineage>
        <taxon>Bacteria</taxon>
        <taxon>Bacillati</taxon>
        <taxon>Actinomycetota</taxon>
        <taxon>Actinomycetes</taxon>
        <taxon>Mycobacteriales</taxon>
        <taxon>Tsukamurellaceae</taxon>
        <taxon>Tsukamurella</taxon>
    </lineage>
</organism>
<dbReference type="EMBL" id="VIGW01000002">
    <property type="protein sequence ID" value="TWS20794.1"/>
    <property type="molecule type" value="Genomic_DNA"/>
</dbReference>
<reference evidence="1 2" key="1">
    <citation type="submission" date="2019-06" db="EMBL/GenBank/DDBJ databases">
        <title>Tsukamurella conjunctivitidis sp. nov., Tsukamurella assacharolytica sp. nov. and Tsukamurella sputae sp. nov. isolated from patients with conjunctivitis, bacteraemia (lymphoma) and respiratory infection (sputum) in Hong Kong.</title>
        <authorList>
            <person name="Teng J.L.L."/>
            <person name="Lee H.H."/>
            <person name="Fong J.Y.H."/>
            <person name="Fok K.M.N."/>
            <person name="Lau S.K.P."/>
            <person name="Woo P.C.Y."/>
        </authorList>
    </citation>
    <scope>NUCLEOTIDE SEQUENCE [LARGE SCALE GENOMIC DNA]</scope>
    <source>
        <strain evidence="1 2">HKU71</strain>
    </source>
</reference>
<name>A0A5C5RDZ2_9ACTN</name>
<evidence type="ECO:0000313" key="1">
    <source>
        <dbReference type="EMBL" id="TWS20794.1"/>
    </source>
</evidence>
<protein>
    <submittedName>
        <fullName evidence="1">Uncharacterized protein</fullName>
    </submittedName>
</protein>
<accession>A0A5C5RDZ2</accession>
<gene>
    <name evidence="1" type="ORF">FK529_05585</name>
</gene>
<proteinExistence type="predicted"/>
<evidence type="ECO:0000313" key="2">
    <source>
        <dbReference type="Proteomes" id="UP000317291"/>
    </source>
</evidence>
<dbReference type="RefSeq" id="WP_146560013.1">
    <property type="nucleotide sequence ID" value="NZ_VIGW01000002.1"/>
</dbReference>